<evidence type="ECO:0008006" key="4">
    <source>
        <dbReference type="Google" id="ProtNLM"/>
    </source>
</evidence>
<evidence type="ECO:0000256" key="1">
    <source>
        <dbReference type="SAM" id="SignalP"/>
    </source>
</evidence>
<keyword evidence="1" id="KW-0732">Signal</keyword>
<feature type="chain" id="PRO_5004590247" description="Granulins domain-containing protein" evidence="1">
    <location>
        <begin position="27"/>
        <end position="96"/>
    </location>
</feature>
<reference evidence="3" key="1">
    <citation type="submission" date="2011-05" db="EMBL/GenBank/DDBJ databases">
        <authorList>
            <person name="Richards S.R."/>
            <person name="Qu J."/>
            <person name="Jiang H."/>
            <person name="Jhangiani S.N."/>
            <person name="Agravi P."/>
            <person name="Goodspeed R."/>
            <person name="Gross S."/>
            <person name="Mandapat C."/>
            <person name="Jackson L."/>
            <person name="Mathew T."/>
            <person name="Pu L."/>
            <person name="Thornton R."/>
            <person name="Saada N."/>
            <person name="Wilczek-Boney K.B."/>
            <person name="Lee S."/>
            <person name="Kovar C."/>
            <person name="Wu Y."/>
            <person name="Scherer S.E."/>
            <person name="Worley K.C."/>
            <person name="Muzny D.M."/>
            <person name="Gibbs R."/>
        </authorList>
    </citation>
    <scope>NUCLEOTIDE SEQUENCE</scope>
    <source>
        <strain evidence="3">Brora</strain>
    </source>
</reference>
<sequence>MTGTKMFSKIITYVFLISIVSNSASGQRYVIQEDYVFLRLYNTVKAEIDKLLNPNPGCIGLGYMCDPNGIVCCGDLNCIPHFQFCFPKLGLQEIEI</sequence>
<reference evidence="2" key="2">
    <citation type="submission" date="2015-02" db="UniProtKB">
        <authorList>
            <consortium name="EnsemblMetazoa"/>
        </authorList>
    </citation>
    <scope>IDENTIFICATION</scope>
</reference>
<dbReference type="HOGENOM" id="CLU_2362384_0_0_1"/>
<proteinExistence type="predicted"/>
<protein>
    <recommendedName>
        <fullName evidence="4">Granulins domain-containing protein</fullName>
    </recommendedName>
</protein>
<dbReference type="Proteomes" id="UP000014500">
    <property type="component" value="Unassembled WGS sequence"/>
</dbReference>
<evidence type="ECO:0000313" key="3">
    <source>
        <dbReference type="Proteomes" id="UP000014500"/>
    </source>
</evidence>
<accession>T1J2F8</accession>
<keyword evidence="3" id="KW-1185">Reference proteome</keyword>
<name>T1J2F8_STRMM</name>
<dbReference type="EnsemblMetazoa" id="SMAR007748-RA">
    <property type="protein sequence ID" value="SMAR007748-PA"/>
    <property type="gene ID" value="SMAR007748"/>
</dbReference>
<dbReference type="EMBL" id="JH431804">
    <property type="status" value="NOT_ANNOTATED_CDS"/>
    <property type="molecule type" value="Genomic_DNA"/>
</dbReference>
<evidence type="ECO:0000313" key="2">
    <source>
        <dbReference type="EnsemblMetazoa" id="SMAR007748-PA"/>
    </source>
</evidence>
<feature type="signal peptide" evidence="1">
    <location>
        <begin position="1"/>
        <end position="26"/>
    </location>
</feature>
<organism evidence="2 3">
    <name type="scientific">Strigamia maritima</name>
    <name type="common">European centipede</name>
    <name type="synonym">Geophilus maritimus</name>
    <dbReference type="NCBI Taxonomy" id="126957"/>
    <lineage>
        <taxon>Eukaryota</taxon>
        <taxon>Metazoa</taxon>
        <taxon>Ecdysozoa</taxon>
        <taxon>Arthropoda</taxon>
        <taxon>Myriapoda</taxon>
        <taxon>Chilopoda</taxon>
        <taxon>Pleurostigmophora</taxon>
        <taxon>Geophilomorpha</taxon>
        <taxon>Linotaeniidae</taxon>
        <taxon>Strigamia</taxon>
    </lineage>
</organism>
<dbReference type="AlphaFoldDB" id="T1J2F8"/>